<evidence type="ECO:0000256" key="3">
    <source>
        <dbReference type="ARBA" id="ARBA00005174"/>
    </source>
</evidence>
<organism evidence="15 16">
    <name type="scientific">Thalassobacterium sedimentorum</name>
    <dbReference type="NCBI Taxonomy" id="3041258"/>
    <lineage>
        <taxon>Bacteria</taxon>
        <taxon>Pseudomonadati</taxon>
        <taxon>Verrucomicrobiota</taxon>
        <taxon>Opitutia</taxon>
        <taxon>Puniceicoccales</taxon>
        <taxon>Coraliomargaritaceae</taxon>
        <taxon>Thalassobacterium</taxon>
    </lineage>
</organism>
<dbReference type="EMBL" id="JARXIC010000044">
    <property type="protein sequence ID" value="MDQ8196075.1"/>
    <property type="molecule type" value="Genomic_DNA"/>
</dbReference>
<evidence type="ECO:0000256" key="10">
    <source>
        <dbReference type="ARBA" id="ARBA00042242"/>
    </source>
</evidence>
<dbReference type="Pfam" id="PF02844">
    <property type="entry name" value="GARS_N"/>
    <property type="match status" value="1"/>
</dbReference>
<keyword evidence="16" id="KW-1185">Reference proteome</keyword>
<gene>
    <name evidence="12 15" type="primary">purD</name>
    <name evidence="15" type="ORF">QEH59_16690</name>
</gene>
<dbReference type="EC" id="6.3.4.13" evidence="4 12"/>
<dbReference type="NCBIfam" id="TIGR00877">
    <property type="entry name" value="purD"/>
    <property type="match status" value="1"/>
</dbReference>
<evidence type="ECO:0000256" key="2">
    <source>
        <dbReference type="ARBA" id="ARBA00001946"/>
    </source>
</evidence>
<dbReference type="Pfam" id="PF01071">
    <property type="entry name" value="GARS_A"/>
    <property type="match status" value="1"/>
</dbReference>
<dbReference type="PANTHER" id="PTHR43472">
    <property type="entry name" value="PHOSPHORIBOSYLAMINE--GLYCINE LIGASE"/>
    <property type="match status" value="1"/>
</dbReference>
<dbReference type="InterPro" id="IPR013815">
    <property type="entry name" value="ATP_grasp_subdomain_1"/>
</dbReference>
<dbReference type="PROSITE" id="PS50975">
    <property type="entry name" value="ATP_GRASP"/>
    <property type="match status" value="1"/>
</dbReference>
<comment type="catalytic activity">
    <reaction evidence="12">
        <text>5-phospho-beta-D-ribosylamine + glycine + ATP = N(1)-(5-phospho-beta-D-ribosyl)glycinamide + ADP + phosphate + H(+)</text>
        <dbReference type="Rhea" id="RHEA:17453"/>
        <dbReference type="ChEBI" id="CHEBI:15378"/>
        <dbReference type="ChEBI" id="CHEBI:30616"/>
        <dbReference type="ChEBI" id="CHEBI:43474"/>
        <dbReference type="ChEBI" id="CHEBI:57305"/>
        <dbReference type="ChEBI" id="CHEBI:58681"/>
        <dbReference type="ChEBI" id="CHEBI:143788"/>
        <dbReference type="ChEBI" id="CHEBI:456216"/>
        <dbReference type="EC" id="6.3.4.13"/>
    </reaction>
</comment>
<dbReference type="InterPro" id="IPR037123">
    <property type="entry name" value="PRibGlycinamide_synth_C_sf"/>
</dbReference>
<comment type="pathway">
    <text evidence="3 12">Purine metabolism; IMP biosynthesis via de novo pathway; N(1)-(5-phospho-D-ribosyl)glycinamide from 5-phospho-alpha-D-ribose 1-diphosphate: step 2/2.</text>
</comment>
<dbReference type="SUPFAM" id="SSF52440">
    <property type="entry name" value="PreATP-grasp domain"/>
    <property type="match status" value="1"/>
</dbReference>
<feature type="domain" description="ATP-grasp" evidence="14">
    <location>
        <begin position="113"/>
        <end position="319"/>
    </location>
</feature>
<evidence type="ECO:0000256" key="5">
    <source>
        <dbReference type="ARBA" id="ARBA00022598"/>
    </source>
</evidence>
<evidence type="ECO:0000256" key="9">
    <source>
        <dbReference type="ARBA" id="ARBA00038345"/>
    </source>
</evidence>
<keyword evidence="6 13" id="KW-0547">Nucleotide-binding</keyword>
<dbReference type="SMART" id="SM01210">
    <property type="entry name" value="GARS_C"/>
    <property type="match status" value="1"/>
</dbReference>
<dbReference type="InterPro" id="IPR020562">
    <property type="entry name" value="PRibGlycinamide_synth_N"/>
</dbReference>
<dbReference type="Gene3D" id="3.30.1490.20">
    <property type="entry name" value="ATP-grasp fold, A domain"/>
    <property type="match status" value="1"/>
</dbReference>
<evidence type="ECO:0000256" key="4">
    <source>
        <dbReference type="ARBA" id="ARBA00013255"/>
    </source>
</evidence>
<dbReference type="InterPro" id="IPR000115">
    <property type="entry name" value="PRibGlycinamide_synth"/>
</dbReference>
<dbReference type="InterPro" id="IPR011761">
    <property type="entry name" value="ATP-grasp"/>
</dbReference>
<comment type="cofactor">
    <cofactor evidence="1">
        <name>Mn(2+)</name>
        <dbReference type="ChEBI" id="CHEBI:29035"/>
    </cofactor>
</comment>
<evidence type="ECO:0000256" key="7">
    <source>
        <dbReference type="ARBA" id="ARBA00022755"/>
    </source>
</evidence>
<keyword evidence="8 13" id="KW-0067">ATP-binding</keyword>
<dbReference type="Gene3D" id="3.30.470.20">
    <property type="entry name" value="ATP-grasp fold, B domain"/>
    <property type="match status" value="1"/>
</dbReference>
<evidence type="ECO:0000256" key="8">
    <source>
        <dbReference type="ARBA" id="ARBA00022840"/>
    </source>
</evidence>
<dbReference type="InterPro" id="IPR016185">
    <property type="entry name" value="PreATP-grasp_dom_sf"/>
</dbReference>
<dbReference type="RefSeq" id="WP_308986518.1">
    <property type="nucleotide sequence ID" value="NZ_JARXIC010000044.1"/>
</dbReference>
<comment type="caution">
    <text evidence="15">The sequence shown here is derived from an EMBL/GenBank/DDBJ whole genome shotgun (WGS) entry which is preliminary data.</text>
</comment>
<dbReference type="PROSITE" id="PS00184">
    <property type="entry name" value="GARS"/>
    <property type="match status" value="1"/>
</dbReference>
<evidence type="ECO:0000259" key="14">
    <source>
        <dbReference type="PROSITE" id="PS50975"/>
    </source>
</evidence>
<comment type="similarity">
    <text evidence="9 12">Belongs to the GARS family.</text>
</comment>
<evidence type="ECO:0000313" key="16">
    <source>
        <dbReference type="Proteomes" id="UP001243717"/>
    </source>
</evidence>
<keyword evidence="5 12" id="KW-0436">Ligase</keyword>
<evidence type="ECO:0000313" key="15">
    <source>
        <dbReference type="EMBL" id="MDQ8196075.1"/>
    </source>
</evidence>
<evidence type="ECO:0000256" key="11">
    <source>
        <dbReference type="ARBA" id="ARBA00042864"/>
    </source>
</evidence>
<name>A0ABU1AQD4_9BACT</name>
<dbReference type="InterPro" id="IPR020559">
    <property type="entry name" value="PRibGlycinamide_synth_CS"/>
</dbReference>
<dbReference type="InterPro" id="IPR020561">
    <property type="entry name" value="PRibGlycinamid_synth_ATP-grasp"/>
</dbReference>
<comment type="cofactor">
    <cofactor evidence="2">
        <name>Mg(2+)</name>
        <dbReference type="ChEBI" id="CHEBI:18420"/>
    </cofactor>
</comment>
<sequence length="428" mass="44663">MSETSQLNILVVGSGGREHALVQKCLQSPLAGKVIAAPGNGGMASEVECFNVTVEDIPALVKLAQDQKIGLVVVGPEVPLSLGLVDALAEVGIPAYGPNQAGAQLESSKAFCKDFFARHQIPTAAYGTFTEVAPALAYLEEHPAPIVIKASGLAAGKGVIMAETQEEAIAAVKDMLEGDAFGSSGKEIVIEETLYGEEASIHVIASGEHFVCLPPSQDHKRAGEGDTGLNTGGMGAYTPTSKVTPAMQAEIEEQVIKPTLAGLKADGIDYRGTLYAGLMLTEKGVKVLEYNVRFGDPETQVLLPMVADDLVPVLLASAKGEALPAKLKFHEGAAIVIVLAAGGYPGSYAKGKAIHFPDTLPASSAIVHAGTTRDAKGSIRTAGGRVLGVSGQAPTLQAAVDLAYSVCDQIEFEDKYLRRDIGHRELNR</sequence>
<evidence type="ECO:0000256" key="1">
    <source>
        <dbReference type="ARBA" id="ARBA00001936"/>
    </source>
</evidence>
<dbReference type="Gene3D" id="3.90.600.10">
    <property type="entry name" value="Phosphoribosylglycinamide synthetase, C-terminal domain"/>
    <property type="match status" value="1"/>
</dbReference>
<dbReference type="GO" id="GO:0004637">
    <property type="term" value="F:phosphoribosylamine-glycine ligase activity"/>
    <property type="evidence" value="ECO:0007669"/>
    <property type="project" value="UniProtKB-EC"/>
</dbReference>
<dbReference type="PANTHER" id="PTHR43472:SF1">
    <property type="entry name" value="PHOSPHORIBOSYLAMINE--GLYCINE LIGASE, CHLOROPLASTIC"/>
    <property type="match status" value="1"/>
</dbReference>
<dbReference type="HAMAP" id="MF_00138">
    <property type="entry name" value="GARS"/>
    <property type="match status" value="1"/>
</dbReference>
<dbReference type="InterPro" id="IPR011054">
    <property type="entry name" value="Rudment_hybrid_motif"/>
</dbReference>
<evidence type="ECO:0000256" key="13">
    <source>
        <dbReference type="PROSITE-ProRule" id="PRU00409"/>
    </source>
</evidence>
<keyword evidence="7 12" id="KW-0658">Purine biosynthesis</keyword>
<dbReference type="SMART" id="SM01209">
    <property type="entry name" value="GARS_A"/>
    <property type="match status" value="1"/>
</dbReference>
<dbReference type="Gene3D" id="3.40.50.20">
    <property type="match status" value="1"/>
</dbReference>
<dbReference type="SUPFAM" id="SSF51246">
    <property type="entry name" value="Rudiment single hybrid motif"/>
    <property type="match status" value="1"/>
</dbReference>
<proteinExistence type="inferred from homology"/>
<reference evidence="15 16" key="1">
    <citation type="submission" date="2023-04" db="EMBL/GenBank/DDBJ databases">
        <title>A novel bacteria isolated from coastal sediment.</title>
        <authorList>
            <person name="Liu X.-J."/>
            <person name="Du Z.-J."/>
        </authorList>
    </citation>
    <scope>NUCLEOTIDE SEQUENCE [LARGE SCALE GENOMIC DNA]</scope>
    <source>
        <strain evidence="15 16">SDUM461004</strain>
    </source>
</reference>
<dbReference type="Pfam" id="PF02843">
    <property type="entry name" value="GARS_C"/>
    <property type="match status" value="1"/>
</dbReference>
<dbReference type="SUPFAM" id="SSF56059">
    <property type="entry name" value="Glutathione synthetase ATP-binding domain-like"/>
    <property type="match status" value="1"/>
</dbReference>
<dbReference type="Proteomes" id="UP001243717">
    <property type="component" value="Unassembled WGS sequence"/>
</dbReference>
<evidence type="ECO:0000256" key="12">
    <source>
        <dbReference type="HAMAP-Rule" id="MF_00138"/>
    </source>
</evidence>
<accession>A0ABU1AQD4</accession>
<evidence type="ECO:0000256" key="6">
    <source>
        <dbReference type="ARBA" id="ARBA00022741"/>
    </source>
</evidence>
<protein>
    <recommendedName>
        <fullName evidence="4 12">Phosphoribosylamine--glycine ligase</fullName>
        <ecNumber evidence="4 12">6.3.4.13</ecNumber>
    </recommendedName>
    <alternativeName>
        <fullName evidence="12">GARS</fullName>
    </alternativeName>
    <alternativeName>
        <fullName evidence="10 12">Glycinamide ribonucleotide synthetase</fullName>
    </alternativeName>
    <alternativeName>
        <fullName evidence="11 12">Phosphoribosylglycinamide synthetase</fullName>
    </alternativeName>
</protein>
<dbReference type="InterPro" id="IPR020560">
    <property type="entry name" value="PRibGlycinamide_synth_C-dom"/>
</dbReference>